<reference evidence="1" key="2">
    <citation type="submission" date="2025-09" db="UniProtKB">
        <authorList>
            <consortium name="EnsemblPlants"/>
        </authorList>
    </citation>
    <scope>IDENTIFICATION</scope>
</reference>
<proteinExistence type="predicted"/>
<organism evidence="1 2">
    <name type="scientific">Avena sativa</name>
    <name type="common">Oat</name>
    <dbReference type="NCBI Taxonomy" id="4498"/>
    <lineage>
        <taxon>Eukaryota</taxon>
        <taxon>Viridiplantae</taxon>
        <taxon>Streptophyta</taxon>
        <taxon>Embryophyta</taxon>
        <taxon>Tracheophyta</taxon>
        <taxon>Spermatophyta</taxon>
        <taxon>Magnoliopsida</taxon>
        <taxon>Liliopsida</taxon>
        <taxon>Poales</taxon>
        <taxon>Poaceae</taxon>
        <taxon>BOP clade</taxon>
        <taxon>Pooideae</taxon>
        <taxon>Poodae</taxon>
        <taxon>Poeae</taxon>
        <taxon>Poeae Chloroplast Group 1 (Aveneae type)</taxon>
        <taxon>Aveninae</taxon>
        <taxon>Avena</taxon>
    </lineage>
</organism>
<dbReference type="Proteomes" id="UP001732700">
    <property type="component" value="Chromosome 2A"/>
</dbReference>
<evidence type="ECO:0000313" key="1">
    <source>
        <dbReference type="EnsemblPlants" id="AVESA.00010b.r2.2AG0212600.1.CDS"/>
    </source>
</evidence>
<evidence type="ECO:0000313" key="2">
    <source>
        <dbReference type="Proteomes" id="UP001732700"/>
    </source>
</evidence>
<accession>A0ACD5U9T6</accession>
<sequence>MTPRRLLLAVVAVLGAVAAAVAQQPLASQSDLAGLYSLRASLGVRAREWPAKADPCTAWAGVTCRAGRVVSVSVAGFRRTRLASRTPAFSVDGLRGLTALELFNASRFPLPGVVPAWFGPALPPSLAVLDLRFSAVNGTLPSDLGASGNLTSLLLSGNSLSGQVPVSLLSVRSLRVLDLSTNNFTGELPNVSVAVAAGDGAAWLFNISGNSLYGVASYPIGTLKRKFRLVDVSSNYLDGIWNGSDATVDVSTNCFSGVPGQRHRVDCEEFYKRQGVRLVDIPAPTPSPQPQPSSDKKRRISKNVLIGIIAAAAALMVMFLAALLFCYMRRRGRRRQRGGRGVETNEEGTRGVRRRDSSVNPVASSPVAMSPRADTTPKDPLPDFGDLSFEKLVHATGGFGDDNLLKHGHSGDIYRGVLESGANVIVKKIGAQSINKNSSELDFYTRYSHERIVPFLGHWANDNEVVLVYKYMPKADLTNALHKKPVDTEDGFLSLDWITRLKIAIGVAEAMCFLHDECSPPFVHRDIQASSVLLDDKFEVRLGSMSNICAQQSAGSQNVFSRILRSSKSLDKNASGPPATSSYDVYCFGKVILELVTGNFGVSGSNNAGSEEWLANTTNRISINDKDSITNIIDPLLVVDEDHLEEVWAVAIVAKTCLNSKPSRRPSARHVLKALENPLRVVRAGSRSNSARLRSSSSRSSWQSAFLQGNRYQSYEIMSPSGRMLDRRGSVRSHISGGEASSSFKRSLREIAPDPGVLDEDVAV</sequence>
<protein>
    <submittedName>
        <fullName evidence="1">Uncharacterized protein</fullName>
    </submittedName>
</protein>
<dbReference type="EnsemblPlants" id="AVESA.00010b.r2.2AG0212600.1">
    <property type="protein sequence ID" value="AVESA.00010b.r2.2AG0212600.1.CDS"/>
    <property type="gene ID" value="AVESA.00010b.r2.2AG0212600"/>
</dbReference>
<reference evidence="1" key="1">
    <citation type="submission" date="2021-05" db="EMBL/GenBank/DDBJ databases">
        <authorList>
            <person name="Scholz U."/>
            <person name="Mascher M."/>
            <person name="Fiebig A."/>
        </authorList>
    </citation>
    <scope>NUCLEOTIDE SEQUENCE [LARGE SCALE GENOMIC DNA]</scope>
</reference>
<keyword evidence="2" id="KW-1185">Reference proteome</keyword>
<name>A0ACD5U9T6_AVESA</name>